<dbReference type="InterPro" id="IPR029058">
    <property type="entry name" value="AB_hydrolase_fold"/>
</dbReference>
<accession>A0ABT1CHF7</accession>
<dbReference type="Proteomes" id="UP001523401">
    <property type="component" value="Unassembled WGS sequence"/>
</dbReference>
<dbReference type="SUPFAM" id="SSF50993">
    <property type="entry name" value="Peptidase/esterase 'gauge' domain"/>
    <property type="match status" value="1"/>
</dbReference>
<evidence type="ECO:0000313" key="8">
    <source>
        <dbReference type="Proteomes" id="UP001523401"/>
    </source>
</evidence>
<evidence type="ECO:0000259" key="5">
    <source>
        <dbReference type="Pfam" id="PF00326"/>
    </source>
</evidence>
<feature type="domain" description="Peptidase S9 prolyl oligopeptidase catalytic" evidence="5">
    <location>
        <begin position="487"/>
        <end position="700"/>
    </location>
</feature>
<dbReference type="Gene3D" id="2.130.10.120">
    <property type="entry name" value="Prolyl oligopeptidase, N-terminal domain"/>
    <property type="match status" value="1"/>
</dbReference>
<proteinExistence type="inferred from homology"/>
<reference evidence="7 8" key="1">
    <citation type="submission" date="2022-06" db="EMBL/GenBank/DDBJ databases">
        <title>Whole-genome of Asaia lannensis strain LMG 27011T.</title>
        <authorList>
            <person name="Sombolestani A."/>
        </authorList>
    </citation>
    <scope>NUCLEOTIDE SEQUENCE [LARGE SCALE GENOMIC DNA]</scope>
    <source>
        <strain evidence="7 8">NBRC 102526</strain>
    </source>
</reference>
<dbReference type="InterPro" id="IPR051543">
    <property type="entry name" value="Serine_Peptidase_S9A"/>
</dbReference>
<name>A0ABT1CHF7_9PROT</name>
<feature type="domain" description="Peptidase S9A N-terminal" evidence="6">
    <location>
        <begin position="7"/>
        <end position="424"/>
    </location>
</feature>
<evidence type="ECO:0000256" key="3">
    <source>
        <dbReference type="ARBA" id="ARBA00022801"/>
    </source>
</evidence>
<dbReference type="Pfam" id="PF02897">
    <property type="entry name" value="Peptidase_S9_N"/>
    <property type="match status" value="1"/>
</dbReference>
<keyword evidence="2" id="KW-0645">Protease</keyword>
<evidence type="ECO:0000256" key="2">
    <source>
        <dbReference type="ARBA" id="ARBA00022670"/>
    </source>
</evidence>
<sequence length="715" mass="79757">MIPPSPRRVPHTITQLDRVRQDDYAWMKDENWQKVLRDPSLLRTDIAEALREENAYTEHCLAPMAPERETLLREMIGRIPPAEDSVPWPDGDWLYFSRFAKDAQHPVYLRRPRRSGGEGQDEAEQVLLDVDALAKAHAYFALAATRHSDDHRVFVYAADTQGSEVYRLHSIDLETGKPFAPVVESASGSFVISPDSAWLFWIYRDDHGRPSRVYRRPLAGGEDVLVFDEPDPGFFLSLAVSASRQWILIERGDHDTNETLLIPASDPTRMPEIASPMVRGERYTLTHWNDRFIILTNTGNAVDFALMQAPDTAPSRENWRDFVPHHPGRYLLGATASRDYLAWSERVDGNIEIHVVKADAGGNDTGKDIRSQARTIGMQEAAFDLTLLGFLEYDDAVLRYIYESPTTPAHWYDLDMRSGEQVLQKIREVPSGHDPALYETHRLFAVADDGAEVPITVLKRRDTPIDGTAPILLYGYGSYGISMESGFSTSVFSLVDRGWVYAVAHIRGGSEKGWNWFLQGRGKHKPNSFTDFVTCARDLVSRGYGKEGRIVAHGGSAGGLLMGAVANLAPALFAGIAAQVPFVDVLNTMSDDTLPLTPPEWPEWGNPLEDRDAYDLIASYSPYDNIRPVAYPPVLAMGGLSDPRVTYWEPAKWIAKLREVASGGPFLCRINMDAGHGGSSGRFKRLEEVAYVQAFALWAMARRPLTDGAPDTSAP</sequence>
<dbReference type="SUPFAM" id="SSF53474">
    <property type="entry name" value="alpha/beta-Hydrolases"/>
    <property type="match status" value="1"/>
</dbReference>
<evidence type="ECO:0000313" key="7">
    <source>
        <dbReference type="EMBL" id="MCO6160310.1"/>
    </source>
</evidence>
<comment type="caution">
    <text evidence="7">The sequence shown here is derived from an EMBL/GenBank/DDBJ whole genome shotgun (WGS) entry which is preliminary data.</text>
</comment>
<evidence type="ECO:0000256" key="1">
    <source>
        <dbReference type="ARBA" id="ARBA00005228"/>
    </source>
</evidence>
<keyword evidence="4" id="KW-0720">Serine protease</keyword>
<evidence type="ECO:0000256" key="4">
    <source>
        <dbReference type="ARBA" id="ARBA00022825"/>
    </source>
</evidence>
<comment type="similarity">
    <text evidence="1">Belongs to the peptidase S9A family.</text>
</comment>
<dbReference type="EMBL" id="JAMXQU010000006">
    <property type="protein sequence ID" value="MCO6160310.1"/>
    <property type="molecule type" value="Genomic_DNA"/>
</dbReference>
<dbReference type="InterPro" id="IPR023302">
    <property type="entry name" value="Pept_S9A_N"/>
</dbReference>
<gene>
    <name evidence="7" type="ORF">NF685_09745</name>
</gene>
<protein>
    <submittedName>
        <fullName evidence="7">S9 family peptidase</fullName>
    </submittedName>
</protein>
<keyword evidence="8" id="KW-1185">Reference proteome</keyword>
<dbReference type="PANTHER" id="PTHR11757">
    <property type="entry name" value="PROTEASE FAMILY S9A OLIGOPEPTIDASE"/>
    <property type="match status" value="1"/>
</dbReference>
<dbReference type="Gene3D" id="3.40.50.1820">
    <property type="entry name" value="alpha/beta hydrolase"/>
    <property type="match status" value="1"/>
</dbReference>
<dbReference type="InterPro" id="IPR002470">
    <property type="entry name" value="Peptidase_S9A"/>
</dbReference>
<evidence type="ECO:0000259" key="6">
    <source>
        <dbReference type="Pfam" id="PF02897"/>
    </source>
</evidence>
<keyword evidence="3" id="KW-0378">Hydrolase</keyword>
<organism evidence="7 8">
    <name type="scientific">Asaia lannensis NBRC 102526</name>
    <dbReference type="NCBI Taxonomy" id="1307926"/>
    <lineage>
        <taxon>Bacteria</taxon>
        <taxon>Pseudomonadati</taxon>
        <taxon>Pseudomonadota</taxon>
        <taxon>Alphaproteobacteria</taxon>
        <taxon>Acetobacterales</taxon>
        <taxon>Acetobacteraceae</taxon>
        <taxon>Asaia</taxon>
    </lineage>
</organism>
<dbReference type="PANTHER" id="PTHR11757:SF19">
    <property type="entry name" value="PROLYL ENDOPEPTIDASE-LIKE"/>
    <property type="match status" value="1"/>
</dbReference>
<dbReference type="Pfam" id="PF00326">
    <property type="entry name" value="Peptidase_S9"/>
    <property type="match status" value="1"/>
</dbReference>
<dbReference type="PRINTS" id="PR00862">
    <property type="entry name" value="PROLIGOPTASE"/>
</dbReference>
<dbReference type="InterPro" id="IPR001375">
    <property type="entry name" value="Peptidase_S9_cat"/>
</dbReference>
<dbReference type="RefSeq" id="WP_252849485.1">
    <property type="nucleotide sequence ID" value="NZ_BAPW01000003.1"/>
</dbReference>